<comment type="caution">
    <text evidence="2">The sequence shown here is derived from an EMBL/GenBank/DDBJ whole genome shotgun (WGS) entry which is preliminary data.</text>
</comment>
<keyword evidence="1" id="KW-1133">Transmembrane helix</keyword>
<protein>
    <submittedName>
        <fullName evidence="2">Uncharacterized protein</fullName>
    </submittedName>
</protein>
<evidence type="ECO:0000313" key="3">
    <source>
        <dbReference type="Proteomes" id="UP001607303"/>
    </source>
</evidence>
<proteinExistence type="predicted"/>
<name>A0ABD2C4G6_VESMC</name>
<evidence type="ECO:0000256" key="1">
    <source>
        <dbReference type="SAM" id="Phobius"/>
    </source>
</evidence>
<evidence type="ECO:0000313" key="2">
    <source>
        <dbReference type="EMBL" id="KAL2739664.1"/>
    </source>
</evidence>
<dbReference type="EMBL" id="JAYRBN010000061">
    <property type="protein sequence ID" value="KAL2739664.1"/>
    <property type="molecule type" value="Genomic_DNA"/>
</dbReference>
<reference evidence="2 3" key="1">
    <citation type="journal article" date="2024" name="Ann. Entomol. Soc. Am.">
        <title>Genomic analyses of the southern and eastern yellowjacket wasps (Hymenoptera: Vespidae) reveal evolutionary signatures of social life.</title>
        <authorList>
            <person name="Catto M.A."/>
            <person name="Caine P.B."/>
            <person name="Orr S.E."/>
            <person name="Hunt B.G."/>
            <person name="Goodisman M.A.D."/>
        </authorList>
    </citation>
    <scope>NUCLEOTIDE SEQUENCE [LARGE SCALE GENOMIC DNA]</scope>
    <source>
        <strain evidence="2">232</strain>
        <tissue evidence="2">Head and thorax</tissue>
    </source>
</reference>
<keyword evidence="3" id="KW-1185">Reference proteome</keyword>
<keyword evidence="1" id="KW-0472">Membrane</keyword>
<keyword evidence="1" id="KW-0812">Transmembrane</keyword>
<feature type="transmembrane region" description="Helical" evidence="1">
    <location>
        <begin position="933"/>
        <end position="953"/>
    </location>
</feature>
<organism evidence="2 3">
    <name type="scientific">Vespula maculifrons</name>
    <name type="common">Eastern yellow jacket</name>
    <name type="synonym">Wasp</name>
    <dbReference type="NCBI Taxonomy" id="7453"/>
    <lineage>
        <taxon>Eukaryota</taxon>
        <taxon>Metazoa</taxon>
        <taxon>Ecdysozoa</taxon>
        <taxon>Arthropoda</taxon>
        <taxon>Hexapoda</taxon>
        <taxon>Insecta</taxon>
        <taxon>Pterygota</taxon>
        <taxon>Neoptera</taxon>
        <taxon>Endopterygota</taxon>
        <taxon>Hymenoptera</taxon>
        <taxon>Apocrita</taxon>
        <taxon>Aculeata</taxon>
        <taxon>Vespoidea</taxon>
        <taxon>Vespidae</taxon>
        <taxon>Vespinae</taxon>
        <taxon>Vespula</taxon>
    </lineage>
</organism>
<feature type="transmembrane region" description="Helical" evidence="1">
    <location>
        <begin position="1021"/>
        <end position="1045"/>
    </location>
</feature>
<gene>
    <name evidence="2" type="ORF">V1477_011053</name>
</gene>
<accession>A0ABD2C4G6</accession>
<dbReference type="Proteomes" id="UP001607303">
    <property type="component" value="Unassembled WGS sequence"/>
</dbReference>
<sequence length="1776" mass="202028">MTLTVTSLVVLWYSARVHRNFRRCHSSKLKCEVGILGFEERQQCRINLRSGDIRLRERTTKTDLRPTFRVSSSVVFWTSTRELRKFRGAHSCKYYKIINLRSSDNHLRERKTKTGLRPSLTVTSSVVFGTSTRELRKISWRSIQQINLRSGDTRLRRGKQRRAFDRLLQLLIQLCLGLRRGNSEKFHGGHSSKLICEVGILACGRGKQRRAFDRLVQLLVQLCFGLRRGNSEKFHGGHSCRLICEVGIHGCGRGKQRRAFDRLVQLLVQLCFGLRRGNSEKFHGGHSNNLFDFTLICEVGIHGCEREQQRRAFDRLLQLLIQLCFGLRRGNLENFAEVIPASINEQLVKYISEFLIITIFYSIELRSGDSKLREGRTKRAFDRLLQLLVQLCFGLRRWNLENFAEDIPANSNCEVGIVSCEREQQRRAFDRVLQLLVQLCFGLRRGNLENFAEDIPASINEQLVKYISEFLIITIFYSIELRSGDSKLREGRTKRAFDRLLQLLVQLCFGFRRRLKCEVGILSFERRQQSCAFDRLLQSLVQLCFGLRRGNIENFAECLSSEYSRRVYASTILYYSYFRNSIFSLLFQTDFALPADFENVSPRRDLEIFAFPVDFENLSPRVDLEIFDSRRTENFFTMDLEIFALPADFENVSPRRDLEIFAFPVDFENLSPRVDLEIFDSRRTDNLSARVDLEIFALSEDFENLFTKIFALPMDFENLSPRRDLEIFAFPDFDNLSARVDLEIFGLSEDFENLFPRVDLEIFANVIRASINEDLKTSLQSRVPRNSSKMALSSILILSRCHSKCSYVVPVGPYMQLPPSGGTWVGSTCNMWKFIHDRSCLEMSEADGVDSGAICKRGFIHLQFAEKPEAPEAERHLGSWILEVPVRPWVSKCSNLHAVGPGSELLVLFQIPMKCKYCRANGCVFEEFFFQNIFFYVHFASVLTFSVYSAISARSFLFIKTHRYVIIEQLFSREGPMGGAHGRGLLCGSPSFSIEKSNSILVLWFWFGPSFLIQFHRFRSFIGLTCAHVPALFLFCFSSSSWISIYRRESDISSKGPFHNRLLDANTGKIGRTLTPVSAGTDVVFSGAIKSPTPVGPQMQLPPRGGTWVGNTCEILKSISKLYLKSITKLYIHDRSCLEMSEADGVDGGAICKRGFIHLQFAEKLEAPEAESHLGSWILEIPVSSRISTCRKRFIGQGASRDLDFYTGSAGLQKQQPPRGGTWVGSTCDTSETRRLQVLPSEWLRSSRFFQDFLYQIPTKFRISVGWVPWDGPLGVGFCAGLLPSVPNNRAGFSYSGFARLVGPQMQQPPSGGTWVGSTCDISKSIHDRSCLEMSEADGVDSGAICKRGFIHLQFAEKPEAPEAERHLGSRILEVTVSPRVSRSSNLHAVGPGSAVLVVYRNHRSCKYSRANGCTFLHFSKVFSIEFKLNFGVRATYILSYVFRVFINKCTTLGWDPWEGLMGVGFCAGLLLSVPKNPARFSYSDANTGKIERTFAPVLAGTGVMFPGAIKSPTIMDFKELRNFHRLPWCKLKFRTGDTLLRQMTTKSYLCPTFRVTGPVVLWTSTGELNNFRRCHLCNLKCDVGQSPTRDDTKLLVQLCFELRRVDLEIFTRARDFHNLSPRVDLEIFTDVIRVSINEHGDTRLRGTTTKWGLRPTFIIAGSVVRCTTTNLNAKWGYTPIRDNNKVGSLTDPYSYSFSCALNFEEIESTLTRGSPNTATFTWWDLGRHDRSCLDMSEADGVDSGAICKRGFIHLQFAEKPEAPEAERHLGSRILE</sequence>